<dbReference type="EMBL" id="CP001669">
    <property type="protein sequence ID" value="AFZ79843.1"/>
    <property type="molecule type" value="Genomic_DNA"/>
</dbReference>
<reference evidence="2 3" key="1">
    <citation type="journal article" date="2012" name="BMC Genomics">
        <title>Comparative genomic analysis and phylogenetic position of Theileria equi.</title>
        <authorList>
            <person name="Kappmeyer L.S."/>
            <person name="Thiagarajan M."/>
            <person name="Herndon D.R."/>
            <person name="Ramsay J.D."/>
            <person name="Caler E."/>
            <person name="Djikeng A."/>
            <person name="Gillespie J.J."/>
            <person name="Lau A.O."/>
            <person name="Roalson E.H."/>
            <person name="Silva J.C."/>
            <person name="Silva M.G."/>
            <person name="Suarez C.E."/>
            <person name="Ueti M.W."/>
            <person name="Nene V.M."/>
            <person name="Mealey R.H."/>
            <person name="Knowles D.P."/>
            <person name="Brayton K.A."/>
        </authorList>
    </citation>
    <scope>NUCLEOTIDE SEQUENCE [LARGE SCALE GENOMIC DNA]</scope>
    <source>
        <strain evidence="2 3">WA</strain>
    </source>
</reference>
<dbReference type="Proteomes" id="UP000031512">
    <property type="component" value="Chromosome 1"/>
</dbReference>
<evidence type="ECO:0000256" key="1">
    <source>
        <dbReference type="SAM" id="MobiDB-lite"/>
    </source>
</evidence>
<organism evidence="2 3">
    <name type="scientific">Theileria equi strain WA</name>
    <dbReference type="NCBI Taxonomy" id="1537102"/>
    <lineage>
        <taxon>Eukaryota</taxon>
        <taxon>Sar</taxon>
        <taxon>Alveolata</taxon>
        <taxon>Apicomplexa</taxon>
        <taxon>Aconoidasida</taxon>
        <taxon>Piroplasmida</taxon>
        <taxon>Theileriidae</taxon>
        <taxon>Theileria</taxon>
    </lineage>
</organism>
<proteinExistence type="predicted"/>
<dbReference type="RefSeq" id="XP_004829509.1">
    <property type="nucleotide sequence ID" value="XM_004829452.1"/>
</dbReference>
<gene>
    <name evidence="2" type="ORF">BEWA_026920</name>
</gene>
<keyword evidence="3" id="KW-1185">Reference proteome</keyword>
<feature type="region of interest" description="Disordered" evidence="1">
    <location>
        <begin position="141"/>
        <end position="172"/>
    </location>
</feature>
<dbReference type="KEGG" id="beq:BEWA_026920"/>
<feature type="region of interest" description="Disordered" evidence="1">
    <location>
        <begin position="405"/>
        <end position="478"/>
    </location>
</feature>
<evidence type="ECO:0000313" key="3">
    <source>
        <dbReference type="Proteomes" id="UP000031512"/>
    </source>
</evidence>
<accession>L0AX68</accession>
<evidence type="ECO:0000313" key="2">
    <source>
        <dbReference type="EMBL" id="AFZ79843.1"/>
    </source>
</evidence>
<sequence length="525" mass="59457">MDISSYFLPSNGGESRGSDKNDGDYVPASGRSTRWATARSIGVDPRALYGNKRYDGDEEWVYKPRKSQRRAQIEFVNREEKEESEDEITQSNSMSESAVTNIMDTIINVANDVFEKFLKNNGPGLPITTTIEEEREFYYERSPSLDGKTRESEDLAPGNDLLTDSLTDGEKNVSEDVCRTDVPEYTGTPKESSKHRIVYVSNEIDELYAHCLDLGVEGGKMTKEALKNRLSYVLMRYILLRGDYYYKNLEHLNNMIELMKCKNHPSPFLLEKIVEIYKHTIVIHLEKLRGMIPTSVKRAGVLDFRALRSPESQNVSLEQLKEILTEFNYGHFVKAEEHVAKESEENVQVKNEPVSDPLPQQEPVTIVKLEETESDDIFDQVLAEDTTTADFLVPELEENVPTLMEKPDVNIQEKNDTTNKDIAHQSDTHRDRKEEALQPKQETTETPVQPLAHVKAENSGNIQIPKKPASADPLKIPKKPKAVTTLADIKGEAANAVQTKHFGYRPRTHEDDDADSFSSMSSVND</sequence>
<dbReference type="VEuPathDB" id="PiroplasmaDB:BEWA_026920"/>
<dbReference type="eggNOG" id="ENOG502QXDR">
    <property type="taxonomic scope" value="Eukaryota"/>
</dbReference>
<dbReference type="GeneID" id="15807096"/>
<dbReference type="AlphaFoldDB" id="L0AX68"/>
<protein>
    <submittedName>
        <fullName evidence="2">Uncharacterized protein</fullName>
    </submittedName>
</protein>
<feature type="region of interest" description="Disordered" evidence="1">
    <location>
        <begin position="493"/>
        <end position="525"/>
    </location>
</feature>
<feature type="compositionally biased region" description="Low complexity" evidence="1">
    <location>
        <begin position="516"/>
        <end position="525"/>
    </location>
</feature>
<feature type="region of interest" description="Disordered" evidence="1">
    <location>
        <begin position="1"/>
        <end position="31"/>
    </location>
</feature>
<feature type="compositionally biased region" description="Basic and acidic residues" evidence="1">
    <location>
        <begin position="405"/>
        <end position="437"/>
    </location>
</feature>
<name>L0AX68_THEEQ</name>